<sequence length="211" mass="22838">MAVPVQLPVASSTVLPQEILMPPNTSATASTMTTPFGPLGSLPVMAAPSPLQASPGLNFMPPTNSPSATPRAEQSERIPEVLANLEGAHLALLKRSEKLHKERLQLNASIRQAKDEHASLKQQAASTTASLQSWQDGVDALSWQHAKEKGQISKEIEQLRFRLINEGYDLPSTTTPTPPMPMTTMPMTTMPTTTMPMSSFDLYDQSPAHDV</sequence>
<evidence type="ECO:0000256" key="1">
    <source>
        <dbReference type="SAM" id="Coils"/>
    </source>
</evidence>
<accession>A0A7S1I009</accession>
<evidence type="ECO:0000313" key="2">
    <source>
        <dbReference type="EMBL" id="CAD8996754.1"/>
    </source>
</evidence>
<dbReference type="EMBL" id="HBGA01020181">
    <property type="protein sequence ID" value="CAD8996754.1"/>
    <property type="molecule type" value="Transcribed_RNA"/>
</dbReference>
<organism evidence="2">
    <name type="scientific">Eutreptiella gymnastica</name>
    <dbReference type="NCBI Taxonomy" id="73025"/>
    <lineage>
        <taxon>Eukaryota</taxon>
        <taxon>Discoba</taxon>
        <taxon>Euglenozoa</taxon>
        <taxon>Euglenida</taxon>
        <taxon>Spirocuta</taxon>
        <taxon>Euglenophyceae</taxon>
        <taxon>Eutreptiales</taxon>
        <taxon>Eutreptiaceae</taxon>
        <taxon>Eutreptiella</taxon>
    </lineage>
</organism>
<proteinExistence type="predicted"/>
<feature type="coiled-coil region" evidence="1">
    <location>
        <begin position="96"/>
        <end position="130"/>
    </location>
</feature>
<gene>
    <name evidence="2" type="ORF">EGYM00392_LOCUS7816</name>
</gene>
<protein>
    <submittedName>
        <fullName evidence="2">Uncharacterized protein</fullName>
    </submittedName>
</protein>
<keyword evidence="1" id="KW-0175">Coiled coil</keyword>
<reference evidence="2" key="1">
    <citation type="submission" date="2021-01" db="EMBL/GenBank/DDBJ databases">
        <authorList>
            <person name="Corre E."/>
            <person name="Pelletier E."/>
            <person name="Niang G."/>
            <person name="Scheremetjew M."/>
            <person name="Finn R."/>
            <person name="Kale V."/>
            <person name="Holt S."/>
            <person name="Cochrane G."/>
            <person name="Meng A."/>
            <person name="Brown T."/>
            <person name="Cohen L."/>
        </authorList>
    </citation>
    <scope>NUCLEOTIDE SEQUENCE</scope>
    <source>
        <strain evidence="2">NIES-381</strain>
    </source>
</reference>
<name>A0A7S1I009_9EUGL</name>
<dbReference type="AlphaFoldDB" id="A0A7S1I009"/>